<sequence>MAFKGWRYVDTKYPLLNLCYQNCDNTAAIIIGDDKFLPRCSYYEKRAPEWLDDLNDKTRTGDMHSENIPPLEQRRAWMAVHHTLVKHYATIDHPSYDKSYYPSSIDSLPADYQPEWTYSS</sequence>
<evidence type="ECO:0000313" key="5">
    <source>
        <dbReference type="EMBL" id="CAF3913800.1"/>
    </source>
</evidence>
<evidence type="ECO:0000313" key="3">
    <source>
        <dbReference type="EMBL" id="CAF1926588.1"/>
    </source>
</evidence>
<dbReference type="EMBL" id="CAJOBH010002808">
    <property type="protein sequence ID" value="CAF3924364.1"/>
    <property type="molecule type" value="Genomic_DNA"/>
</dbReference>
<proteinExistence type="predicted"/>
<dbReference type="Proteomes" id="UP000663834">
    <property type="component" value="Unassembled WGS sequence"/>
</dbReference>
<dbReference type="Proteomes" id="UP000663824">
    <property type="component" value="Unassembled WGS sequence"/>
</dbReference>
<reference evidence="1" key="1">
    <citation type="submission" date="2021-02" db="EMBL/GenBank/DDBJ databases">
        <authorList>
            <person name="Nowell W R."/>
        </authorList>
    </citation>
    <scope>NUCLEOTIDE SEQUENCE</scope>
</reference>
<dbReference type="Proteomes" id="UP000663855">
    <property type="component" value="Unassembled WGS sequence"/>
</dbReference>
<evidence type="ECO:0000313" key="4">
    <source>
        <dbReference type="EMBL" id="CAF3913749.1"/>
    </source>
</evidence>
<dbReference type="Proteomes" id="UP000681720">
    <property type="component" value="Unassembled WGS sequence"/>
</dbReference>
<dbReference type="EMBL" id="CAJNOV010008963">
    <property type="protein sequence ID" value="CAF1345469.1"/>
    <property type="molecule type" value="Genomic_DNA"/>
</dbReference>
<dbReference type="Proteomes" id="UP000681967">
    <property type="component" value="Unassembled WGS sequence"/>
</dbReference>
<dbReference type="Proteomes" id="UP000676336">
    <property type="component" value="Unassembled WGS sequence"/>
</dbReference>
<evidence type="ECO:0000313" key="2">
    <source>
        <dbReference type="EMBL" id="CAF1639284.1"/>
    </source>
</evidence>
<dbReference type="AlphaFoldDB" id="A0A815H0N8"/>
<dbReference type="EMBL" id="CAJOBJ010002163">
    <property type="protein sequence ID" value="CAF3913800.1"/>
    <property type="molecule type" value="Genomic_DNA"/>
</dbReference>
<dbReference type="OrthoDB" id="10465838at2759"/>
<evidence type="ECO:0000313" key="6">
    <source>
        <dbReference type="EMBL" id="CAF3924364.1"/>
    </source>
</evidence>
<protein>
    <submittedName>
        <fullName evidence="1">Uncharacterized protein</fullName>
    </submittedName>
</protein>
<name>A0A815H0N8_9BILA</name>
<organism evidence="1 7">
    <name type="scientific">Rotaria magnacalcarata</name>
    <dbReference type="NCBI Taxonomy" id="392030"/>
    <lineage>
        <taxon>Eukaryota</taxon>
        <taxon>Metazoa</taxon>
        <taxon>Spiralia</taxon>
        <taxon>Gnathifera</taxon>
        <taxon>Rotifera</taxon>
        <taxon>Eurotatoria</taxon>
        <taxon>Bdelloidea</taxon>
        <taxon>Philodinida</taxon>
        <taxon>Philodinidae</taxon>
        <taxon>Rotaria</taxon>
    </lineage>
</organism>
<evidence type="ECO:0000313" key="7">
    <source>
        <dbReference type="Proteomes" id="UP000663855"/>
    </source>
</evidence>
<accession>A0A815H0N8</accession>
<comment type="caution">
    <text evidence="1">The sequence shown here is derived from an EMBL/GenBank/DDBJ whole genome shotgun (WGS) entry which is preliminary data.</text>
</comment>
<evidence type="ECO:0000313" key="1">
    <source>
        <dbReference type="EMBL" id="CAF1345469.1"/>
    </source>
</evidence>
<dbReference type="EMBL" id="CAJNRE010000379">
    <property type="protein sequence ID" value="CAF1926588.1"/>
    <property type="molecule type" value="Genomic_DNA"/>
</dbReference>
<gene>
    <name evidence="6" type="ORF">BYL167_LOCUS9662</name>
    <name evidence="1" type="ORF">CJN711_LOCUS19146</name>
    <name evidence="5" type="ORF">GIL414_LOCUS7208</name>
    <name evidence="2" type="ORF">KQP761_LOCUS27736</name>
    <name evidence="3" type="ORF">MBJ925_LOCUS3436</name>
    <name evidence="4" type="ORF">SMN809_LOCUS7294</name>
</gene>
<dbReference type="EMBL" id="CAJNOW010015184">
    <property type="protein sequence ID" value="CAF1639284.1"/>
    <property type="molecule type" value="Genomic_DNA"/>
</dbReference>
<dbReference type="EMBL" id="CAJOBI010002087">
    <property type="protein sequence ID" value="CAF3913749.1"/>
    <property type="molecule type" value="Genomic_DNA"/>
</dbReference>